<evidence type="ECO:0000313" key="2">
    <source>
        <dbReference type="Proteomes" id="UP000248544"/>
    </source>
</evidence>
<name>A0A2W2I7J5_9ACTN</name>
<comment type="caution">
    <text evidence="1">The sequence shown here is derived from an EMBL/GenBank/DDBJ whole genome shotgun (WGS) entry which is preliminary data.</text>
</comment>
<gene>
    <name evidence="1" type="ORF">C1I98_04810</name>
</gene>
<keyword evidence="2" id="KW-1185">Reference proteome</keyword>
<dbReference type="RefSeq" id="WP_158557915.1">
    <property type="nucleotide sequence ID" value="NZ_POUA01000022.1"/>
</dbReference>
<dbReference type="AlphaFoldDB" id="A0A2W2I7J5"/>
<sequence length="89" mass="9549">MRRLLPVVALRGPLRRGLLGGPVARPGVALLWVRRGVLLLPAVRRGDRALAVPLLTRLTLLTRLPLLTRPAVLAGLLVAGGRVVPDVFL</sequence>
<protein>
    <submittedName>
        <fullName evidence="1">Uncharacterized protein</fullName>
    </submittedName>
</protein>
<dbReference type="Proteomes" id="UP000248544">
    <property type="component" value="Unassembled WGS sequence"/>
</dbReference>
<proteinExistence type="predicted"/>
<feature type="non-terminal residue" evidence="1">
    <location>
        <position position="89"/>
    </location>
</feature>
<evidence type="ECO:0000313" key="1">
    <source>
        <dbReference type="EMBL" id="PZG54097.1"/>
    </source>
</evidence>
<accession>A0A2W2I7J5</accession>
<organism evidence="1 2">
    <name type="scientific">Spongiactinospora gelatinilytica</name>
    <dbReference type="NCBI Taxonomy" id="2666298"/>
    <lineage>
        <taxon>Bacteria</taxon>
        <taxon>Bacillati</taxon>
        <taxon>Actinomycetota</taxon>
        <taxon>Actinomycetes</taxon>
        <taxon>Streptosporangiales</taxon>
        <taxon>Streptosporangiaceae</taxon>
        <taxon>Spongiactinospora</taxon>
    </lineage>
</organism>
<reference evidence="1 2" key="1">
    <citation type="submission" date="2018-01" db="EMBL/GenBank/DDBJ databases">
        <title>Draft genome sequence of Sphaerisporangium sp. 7K107.</title>
        <authorList>
            <person name="Sahin N."/>
            <person name="Saygin H."/>
            <person name="Ay H."/>
        </authorList>
    </citation>
    <scope>NUCLEOTIDE SEQUENCE [LARGE SCALE GENOMIC DNA]</scope>
    <source>
        <strain evidence="1 2">7K107</strain>
    </source>
</reference>
<dbReference type="EMBL" id="POUA01000022">
    <property type="protein sequence ID" value="PZG54097.1"/>
    <property type="molecule type" value="Genomic_DNA"/>
</dbReference>